<proteinExistence type="predicted"/>
<protein>
    <submittedName>
        <fullName evidence="1">Uncharacterized protein</fullName>
    </submittedName>
</protein>
<gene>
    <name evidence="1" type="ORF">NLG97_g9862</name>
</gene>
<dbReference type="EMBL" id="JANAKD010002191">
    <property type="protein sequence ID" value="KAJ3474407.1"/>
    <property type="molecule type" value="Genomic_DNA"/>
</dbReference>
<dbReference type="Proteomes" id="UP001148737">
    <property type="component" value="Unassembled WGS sequence"/>
</dbReference>
<reference evidence="1" key="1">
    <citation type="submission" date="2022-07" db="EMBL/GenBank/DDBJ databases">
        <title>Genome Sequence of Lecanicillium saksenae.</title>
        <authorList>
            <person name="Buettner E."/>
        </authorList>
    </citation>
    <scope>NUCLEOTIDE SEQUENCE</scope>
    <source>
        <strain evidence="1">VT-O1</strain>
    </source>
</reference>
<keyword evidence="2" id="KW-1185">Reference proteome</keyword>
<evidence type="ECO:0000313" key="1">
    <source>
        <dbReference type="EMBL" id="KAJ3474407.1"/>
    </source>
</evidence>
<accession>A0ACC1QF01</accession>
<evidence type="ECO:0000313" key="2">
    <source>
        <dbReference type="Proteomes" id="UP001148737"/>
    </source>
</evidence>
<name>A0ACC1QF01_9HYPO</name>
<comment type="caution">
    <text evidence="1">The sequence shown here is derived from an EMBL/GenBank/DDBJ whole genome shotgun (WGS) entry which is preliminary data.</text>
</comment>
<organism evidence="1 2">
    <name type="scientific">Lecanicillium saksenae</name>
    <dbReference type="NCBI Taxonomy" id="468837"/>
    <lineage>
        <taxon>Eukaryota</taxon>
        <taxon>Fungi</taxon>
        <taxon>Dikarya</taxon>
        <taxon>Ascomycota</taxon>
        <taxon>Pezizomycotina</taxon>
        <taxon>Sordariomycetes</taxon>
        <taxon>Hypocreomycetidae</taxon>
        <taxon>Hypocreales</taxon>
        <taxon>Cordycipitaceae</taxon>
        <taxon>Lecanicillium</taxon>
    </lineage>
</organism>
<sequence>MLPKLALGAALLGWGSLADVAIEKTASLPSGWRKLNDTVDPNEKYSFSIALKQPEMKGLHRFLMSAQKSVLSLADASKMRAPAVESVTKVEAWLASYGIMDTDTKEDWVNVRATIGQTDTLIGSLLEYYIHEDDEKPVLRTTDYFIPDALEDAIDFIHPVSNFMKPTRSIFKIDWLNETELTKRGGPAPPCTQMITPTCVRDMYNFHYKTPDEKSSVTMGVAGFLEEYANYDDSNTFMERFVPDAWAKHYNYTVELINGGENKQDKGSSGAEAALDVDYALGLAYPAKLVFYSAGGRSELIGEDGKSDSSQTSTNEPYLEMFQYFLDKPDGEIPSVLSISYSDDEVSVPRPYAEKVCNMIGMLAGRGMTVLFGSGDGGSQGGRTSNCRTRDGKNKKIAMTTFPSTCPYALAVGAVTNLKTPPEAAGFSTGGFSQYFEQPDWQKDVVKEYIGQLDGHLDGYYEPTKRAIPDISADRCRAPAPAHR</sequence>